<dbReference type="AlphaFoldDB" id="A0A2C9W5P1"/>
<reference evidence="2" key="1">
    <citation type="submission" date="2016-02" db="EMBL/GenBank/DDBJ databases">
        <title>WGS assembly of Manihot esculenta.</title>
        <authorList>
            <person name="Bredeson J.V."/>
            <person name="Prochnik S.E."/>
            <person name="Lyons J.B."/>
            <person name="Schmutz J."/>
            <person name="Grimwood J."/>
            <person name="Vrebalov J."/>
            <person name="Bart R.S."/>
            <person name="Amuge T."/>
            <person name="Ferguson M.E."/>
            <person name="Green R."/>
            <person name="Putnam N."/>
            <person name="Stites J."/>
            <person name="Rounsley S."/>
            <person name="Rokhsar D.S."/>
        </authorList>
    </citation>
    <scope>NUCLEOTIDE SEQUENCE [LARGE SCALE GENOMIC DNA]</scope>
    <source>
        <tissue evidence="2">Leaf</tissue>
    </source>
</reference>
<dbReference type="Pfam" id="PF23133">
    <property type="entry name" value="DUF7050"/>
    <property type="match status" value="1"/>
</dbReference>
<proteinExistence type="predicted"/>
<organism evidence="2">
    <name type="scientific">Manihot esculenta</name>
    <name type="common">Cassava</name>
    <name type="synonym">Jatropha manihot</name>
    <dbReference type="NCBI Taxonomy" id="3983"/>
    <lineage>
        <taxon>Eukaryota</taxon>
        <taxon>Viridiplantae</taxon>
        <taxon>Streptophyta</taxon>
        <taxon>Embryophyta</taxon>
        <taxon>Tracheophyta</taxon>
        <taxon>Spermatophyta</taxon>
        <taxon>Magnoliopsida</taxon>
        <taxon>eudicotyledons</taxon>
        <taxon>Gunneridae</taxon>
        <taxon>Pentapetalae</taxon>
        <taxon>rosids</taxon>
        <taxon>fabids</taxon>
        <taxon>Malpighiales</taxon>
        <taxon>Euphorbiaceae</taxon>
        <taxon>Crotonoideae</taxon>
        <taxon>Manihoteae</taxon>
        <taxon>Manihot</taxon>
    </lineage>
</organism>
<evidence type="ECO:0000259" key="1">
    <source>
        <dbReference type="Pfam" id="PF23133"/>
    </source>
</evidence>
<dbReference type="InterPro" id="IPR055478">
    <property type="entry name" value="DUF7050"/>
</dbReference>
<protein>
    <recommendedName>
        <fullName evidence="1">DUF7050 domain-containing protein</fullName>
    </recommendedName>
</protein>
<evidence type="ECO:0000313" key="2">
    <source>
        <dbReference type="EMBL" id="OAY53927.1"/>
    </source>
</evidence>
<sequence length="127" mass="14917">MQLLPLHMDTVFSLPNEADRATYLRSLVQSFGCNYICLWFYLPQPNQSRLYFLDGYYDEETNAIGSSTGSLARRLFDEYRQEVFFIVNDRVPGMAFVNEQLYRELNESELQRMASAAVQQQFYKVIN</sequence>
<dbReference type="GO" id="GO:0000976">
    <property type="term" value="F:transcription cis-regulatory region binding"/>
    <property type="evidence" value="ECO:0000318"/>
    <property type="project" value="GO_Central"/>
</dbReference>
<feature type="domain" description="DUF7050" evidence="1">
    <location>
        <begin position="8"/>
        <end position="124"/>
    </location>
</feature>
<dbReference type="EMBL" id="CM004389">
    <property type="protein sequence ID" value="OAY53927.1"/>
    <property type="molecule type" value="Genomic_DNA"/>
</dbReference>
<name>A0A2C9W5P1_MANES</name>
<gene>
    <name evidence="2" type="ORF">MANES_03G034600</name>
</gene>
<accession>A0A2C9W5P1</accession>
<dbReference type="GO" id="GO:0005634">
    <property type="term" value="C:nucleus"/>
    <property type="evidence" value="ECO:0000318"/>
    <property type="project" value="GO_Central"/>
</dbReference>